<sequence length="96" mass="10905">RAGYFCTRGTLTVHSSVNIVTSGVQFSDLLALVSVLKWWDILFALTSQQQVRSWDRCTDRLPLGPYHNLSGHQIQTRARCADVRPTHYHGNHAEEI</sequence>
<proteinExistence type="predicted"/>
<reference evidence="1" key="1">
    <citation type="submission" date="2022-11" db="EMBL/GenBank/DDBJ databases">
        <title>Centuries of genome instability and evolution in soft-shell clam transmissible cancer (bioRxiv).</title>
        <authorList>
            <person name="Hart S.F.M."/>
            <person name="Yonemitsu M.A."/>
            <person name="Giersch R.M."/>
            <person name="Beal B.F."/>
            <person name="Arriagada G."/>
            <person name="Davis B.W."/>
            <person name="Ostrander E.A."/>
            <person name="Goff S.P."/>
            <person name="Metzger M.J."/>
        </authorList>
    </citation>
    <scope>NUCLEOTIDE SEQUENCE</scope>
    <source>
        <strain evidence="1">MELC-2E11</strain>
        <tissue evidence="1">Siphon/mantle</tissue>
    </source>
</reference>
<feature type="non-terminal residue" evidence="1">
    <location>
        <position position="1"/>
    </location>
</feature>
<dbReference type="EMBL" id="CP111026">
    <property type="protein sequence ID" value="WAR28068.1"/>
    <property type="molecule type" value="Genomic_DNA"/>
</dbReference>
<gene>
    <name evidence="1" type="ORF">MAR_013772</name>
</gene>
<evidence type="ECO:0000313" key="2">
    <source>
        <dbReference type="Proteomes" id="UP001164746"/>
    </source>
</evidence>
<protein>
    <submittedName>
        <fullName evidence="1">Uncharacterized protein</fullName>
    </submittedName>
</protein>
<feature type="non-terminal residue" evidence="1">
    <location>
        <position position="96"/>
    </location>
</feature>
<keyword evidence="2" id="KW-1185">Reference proteome</keyword>
<dbReference type="Proteomes" id="UP001164746">
    <property type="component" value="Chromosome 15"/>
</dbReference>
<evidence type="ECO:0000313" key="1">
    <source>
        <dbReference type="EMBL" id="WAR28068.1"/>
    </source>
</evidence>
<accession>A0ABY7G0T1</accession>
<name>A0ABY7G0T1_MYAAR</name>
<organism evidence="1 2">
    <name type="scientific">Mya arenaria</name>
    <name type="common">Soft-shell clam</name>
    <dbReference type="NCBI Taxonomy" id="6604"/>
    <lineage>
        <taxon>Eukaryota</taxon>
        <taxon>Metazoa</taxon>
        <taxon>Spiralia</taxon>
        <taxon>Lophotrochozoa</taxon>
        <taxon>Mollusca</taxon>
        <taxon>Bivalvia</taxon>
        <taxon>Autobranchia</taxon>
        <taxon>Heteroconchia</taxon>
        <taxon>Euheterodonta</taxon>
        <taxon>Imparidentia</taxon>
        <taxon>Neoheterodontei</taxon>
        <taxon>Myida</taxon>
        <taxon>Myoidea</taxon>
        <taxon>Myidae</taxon>
        <taxon>Mya</taxon>
    </lineage>
</organism>